<reference evidence="2 3" key="1">
    <citation type="submission" date="2019-12" db="EMBL/GenBank/DDBJ databases">
        <authorList>
            <person name="Li C."/>
            <person name="Zhao J."/>
        </authorList>
    </citation>
    <scope>NUCLEOTIDE SEQUENCE [LARGE SCALE GENOMIC DNA]</scope>
    <source>
        <strain evidence="2 3">NEAU-DD11</strain>
    </source>
</reference>
<dbReference type="AlphaFoldDB" id="A0A7X3G4F4"/>
<organism evidence="2 3">
    <name type="scientific">Massilia cellulosiltytica</name>
    <dbReference type="NCBI Taxonomy" id="2683234"/>
    <lineage>
        <taxon>Bacteria</taxon>
        <taxon>Pseudomonadati</taxon>
        <taxon>Pseudomonadota</taxon>
        <taxon>Betaproteobacteria</taxon>
        <taxon>Burkholderiales</taxon>
        <taxon>Oxalobacteraceae</taxon>
        <taxon>Telluria group</taxon>
        <taxon>Massilia</taxon>
    </lineage>
</organism>
<keyword evidence="1" id="KW-0732">Signal</keyword>
<dbReference type="Proteomes" id="UP000443353">
    <property type="component" value="Unassembled WGS sequence"/>
</dbReference>
<dbReference type="EMBL" id="WSES01000009">
    <property type="protein sequence ID" value="MVW63458.1"/>
    <property type="molecule type" value="Genomic_DNA"/>
</dbReference>
<feature type="signal peptide" evidence="1">
    <location>
        <begin position="1"/>
        <end position="22"/>
    </location>
</feature>
<sequence length="167" mass="17261">MRIPVQIGLVLASAAIATQGYAGGPDNPFTSDNAVAADSLDDYRGGFITDNGLAVSLGIERIVTINGNVAERSQLELGDLGKLTSGHSTLTADMANQVRLIQNGGGTFNVQMGDTTLGGTVIQNSLNNQLINNQTIINASVNARGLLQSMNFQSSLANALNTAATGR</sequence>
<proteinExistence type="predicted"/>
<keyword evidence="3" id="KW-1185">Reference proteome</keyword>
<gene>
    <name evidence="2" type="ORF">GPY61_26385</name>
</gene>
<accession>A0A7X3G4F4</accession>
<feature type="chain" id="PRO_5031498099" evidence="1">
    <location>
        <begin position="23"/>
        <end position="167"/>
    </location>
</feature>
<evidence type="ECO:0000256" key="1">
    <source>
        <dbReference type="SAM" id="SignalP"/>
    </source>
</evidence>
<comment type="caution">
    <text evidence="2">The sequence shown here is derived from an EMBL/GenBank/DDBJ whole genome shotgun (WGS) entry which is preliminary data.</text>
</comment>
<dbReference type="RefSeq" id="WP_056132594.1">
    <property type="nucleotide sequence ID" value="NZ_WSES01000009.1"/>
</dbReference>
<evidence type="ECO:0000313" key="3">
    <source>
        <dbReference type="Proteomes" id="UP000443353"/>
    </source>
</evidence>
<name>A0A7X3G4F4_9BURK</name>
<protein>
    <submittedName>
        <fullName evidence="2">Uncharacterized protein</fullName>
    </submittedName>
</protein>
<evidence type="ECO:0000313" key="2">
    <source>
        <dbReference type="EMBL" id="MVW63458.1"/>
    </source>
</evidence>